<protein>
    <submittedName>
        <fullName evidence="1">Uncharacterized protein</fullName>
    </submittedName>
</protein>
<keyword evidence="2" id="KW-1185">Reference proteome</keyword>
<organism evidence="1 2">
    <name type="scientific">Magallana gigas</name>
    <name type="common">Pacific oyster</name>
    <name type="synonym">Crassostrea gigas</name>
    <dbReference type="NCBI Taxonomy" id="29159"/>
    <lineage>
        <taxon>Eukaryota</taxon>
        <taxon>Metazoa</taxon>
        <taxon>Spiralia</taxon>
        <taxon>Lophotrochozoa</taxon>
        <taxon>Mollusca</taxon>
        <taxon>Bivalvia</taxon>
        <taxon>Autobranchia</taxon>
        <taxon>Pteriomorphia</taxon>
        <taxon>Ostreida</taxon>
        <taxon>Ostreoidea</taxon>
        <taxon>Ostreidae</taxon>
        <taxon>Magallana</taxon>
    </lineage>
</organism>
<dbReference type="EnsemblMetazoa" id="G6316.1">
    <property type="protein sequence ID" value="G6316.1:cds"/>
    <property type="gene ID" value="G6316"/>
</dbReference>
<dbReference type="AlphaFoldDB" id="A0A8W8NQL3"/>
<sequence>MQKAFPQCKSLGNLNYEKLWGFLDADFASEVHYCEKCYRVFHNNPDVDTCRECGGPRYKAGYTINRAKQACASFVYANVERQLKNLLQSPGIWDDIKRNKSQILERHVDTPHLITDITDGKIYRELLSEGGFLYHNCNITVLMNTDGLSLYSSSKVQPWPLFFAINELSPSLRFARENIILASIWQGKWKPPMQQYLGSLCSVFNNLYDAGIVVELDNKETSVKVKVICGTYDLPAKAAVLNMTQYNEVNPA</sequence>
<proteinExistence type="predicted"/>
<dbReference type="Proteomes" id="UP000005408">
    <property type="component" value="Unassembled WGS sequence"/>
</dbReference>
<name>A0A8W8NQL3_MAGGI</name>
<evidence type="ECO:0000313" key="1">
    <source>
        <dbReference type="EnsemblMetazoa" id="G6316.1:cds"/>
    </source>
</evidence>
<accession>A0A8W8NQL3</accession>
<evidence type="ECO:0000313" key="2">
    <source>
        <dbReference type="Proteomes" id="UP000005408"/>
    </source>
</evidence>
<reference evidence="1" key="1">
    <citation type="submission" date="2022-08" db="UniProtKB">
        <authorList>
            <consortium name="EnsemblMetazoa"/>
        </authorList>
    </citation>
    <scope>IDENTIFICATION</scope>
    <source>
        <strain evidence="1">05x7-T-G4-1.051#20</strain>
    </source>
</reference>